<evidence type="ECO:0000256" key="1">
    <source>
        <dbReference type="SAM" id="MobiDB-lite"/>
    </source>
</evidence>
<dbReference type="InterPro" id="IPR014942">
    <property type="entry name" value="AbiEii"/>
</dbReference>
<accession>A0A3E3E7T7</accession>
<dbReference type="Pfam" id="PF08843">
    <property type="entry name" value="AbiEii"/>
    <property type="match status" value="1"/>
</dbReference>
<name>A0A3E3E7T7_9FIRM</name>
<dbReference type="RefSeq" id="WP_117582624.1">
    <property type="nucleotide sequence ID" value="NZ_JAQEEX010000050.1"/>
</dbReference>
<reference evidence="2 3" key="1">
    <citation type="submission" date="2018-08" db="EMBL/GenBank/DDBJ databases">
        <title>A genome reference for cultivated species of the human gut microbiota.</title>
        <authorList>
            <person name="Zou Y."/>
            <person name="Xue W."/>
            <person name="Luo G."/>
        </authorList>
    </citation>
    <scope>NUCLEOTIDE SEQUENCE [LARGE SCALE GENOMIC DNA]</scope>
    <source>
        <strain evidence="2 3">OM06-4</strain>
    </source>
</reference>
<organism evidence="2 3">
    <name type="scientific">Thomasclavelia ramosa</name>
    <dbReference type="NCBI Taxonomy" id="1547"/>
    <lineage>
        <taxon>Bacteria</taxon>
        <taxon>Bacillati</taxon>
        <taxon>Bacillota</taxon>
        <taxon>Erysipelotrichia</taxon>
        <taxon>Erysipelotrichales</taxon>
        <taxon>Coprobacillaceae</taxon>
        <taxon>Thomasclavelia</taxon>
    </lineage>
</organism>
<dbReference type="Proteomes" id="UP000261032">
    <property type="component" value="Unassembled WGS sequence"/>
</dbReference>
<evidence type="ECO:0000313" key="3">
    <source>
        <dbReference type="Proteomes" id="UP000261032"/>
    </source>
</evidence>
<keyword evidence="2" id="KW-0808">Transferase</keyword>
<evidence type="ECO:0000313" key="2">
    <source>
        <dbReference type="EMBL" id="RGD77440.1"/>
    </source>
</evidence>
<proteinExistence type="predicted"/>
<comment type="caution">
    <text evidence="2">The sequence shown here is derived from an EMBL/GenBank/DDBJ whole genome shotgun (WGS) entry which is preliminary data.</text>
</comment>
<feature type="compositionally biased region" description="Basic and acidic residues" evidence="1">
    <location>
        <begin position="239"/>
        <end position="264"/>
    </location>
</feature>
<feature type="region of interest" description="Disordered" evidence="1">
    <location>
        <begin position="221"/>
        <end position="264"/>
    </location>
</feature>
<protein>
    <submittedName>
        <fullName evidence="2">Nucleotidyl transferase AbiEii/AbiGii toxin family protein</fullName>
    </submittedName>
</protein>
<sequence length="264" mass="31322">MDRHLDIQKNVMKDLLLFINKYDKHTTILKGGTSLMFCYKLDRFSEDIDLDSTNKNIGKLIKEYCTIKKYNFNIKKDTDTVKRFMIEFLENEKIKVEISYRNKNLTKERYMNINGIDVYPIDKIMGMKINAYNSRDKIRDLYDIVFIMKNYKEQIPELLIEQLRDSFQYKGLEQFDYLIKTQDDSLLDKDMLAENLLEIFDDLGLIDNYSSIIEGDMKLKNDEKSAEKIEQSKTANIAERMKSAQDRASREYESADNVNHDLER</sequence>
<feature type="compositionally biased region" description="Basic and acidic residues" evidence="1">
    <location>
        <begin position="221"/>
        <end position="231"/>
    </location>
</feature>
<dbReference type="GO" id="GO:0016740">
    <property type="term" value="F:transferase activity"/>
    <property type="evidence" value="ECO:0007669"/>
    <property type="project" value="UniProtKB-KW"/>
</dbReference>
<dbReference type="EMBL" id="QUSL01000056">
    <property type="protein sequence ID" value="RGD77440.1"/>
    <property type="molecule type" value="Genomic_DNA"/>
</dbReference>
<dbReference type="AlphaFoldDB" id="A0A3E3E7T7"/>
<gene>
    <name evidence="2" type="ORF">DXB93_17950</name>
</gene>
<dbReference type="Gene3D" id="3.10.450.620">
    <property type="entry name" value="JHP933, nucleotidyltransferase-like core domain"/>
    <property type="match status" value="1"/>
</dbReference>
<dbReference type="Gene3D" id="1.20.58.1790">
    <property type="entry name" value="JHP933, helical tail domain"/>
    <property type="match status" value="1"/>
</dbReference>